<dbReference type="GO" id="GO:0015628">
    <property type="term" value="P:protein secretion by the type II secretion system"/>
    <property type="evidence" value="ECO:0007669"/>
    <property type="project" value="InterPro"/>
</dbReference>
<keyword evidence="2" id="KW-0472">Membrane</keyword>
<dbReference type="SUPFAM" id="SSF54523">
    <property type="entry name" value="Pili subunits"/>
    <property type="match status" value="1"/>
</dbReference>
<dbReference type="STRING" id="1851148.SMSP2_02012"/>
<dbReference type="Pfam" id="PF07963">
    <property type="entry name" value="N_methyl"/>
    <property type="match status" value="1"/>
</dbReference>
<dbReference type="PANTHER" id="PTHR30093">
    <property type="entry name" value="GENERAL SECRETION PATHWAY PROTEIN G"/>
    <property type="match status" value="1"/>
</dbReference>
<feature type="transmembrane region" description="Helical" evidence="2">
    <location>
        <begin position="6"/>
        <end position="30"/>
    </location>
</feature>
<proteinExistence type="predicted"/>
<dbReference type="EMBL" id="CP019646">
    <property type="protein sequence ID" value="AQQ71635.1"/>
    <property type="molecule type" value="Genomic_DNA"/>
</dbReference>
<dbReference type="Gene3D" id="3.30.700.10">
    <property type="entry name" value="Glycoprotein, Type 4 Pilin"/>
    <property type="match status" value="1"/>
</dbReference>
<reference evidence="4" key="1">
    <citation type="submission" date="2017-02" db="EMBL/GenBank/DDBJ databases">
        <title>Comparative genomics and description of representatives of a novel lineage of planctomycetes thriving in anoxic sediments.</title>
        <authorList>
            <person name="Spring S."/>
            <person name="Bunk B."/>
            <person name="Sproer C."/>
        </authorList>
    </citation>
    <scope>NUCLEOTIDE SEQUENCE [LARGE SCALE GENOMIC DNA]</scope>
    <source>
        <strain evidence="4">SM-Chi-D1</strain>
    </source>
</reference>
<dbReference type="InterPro" id="IPR045584">
    <property type="entry name" value="Pilin-like"/>
</dbReference>
<sequence length="283" mass="31841">MRSKKGFTLIELLVVISIIALLMAIMMPALSKVRNMARKIVCGSHMHNMGIAIENYKANNDGFYPIAYWSNNSFARRTYTESLIKADLIDGEETVEGNDEWVVGASSVREAYSCPSFRKFLERKREMIYGWGDNIAEHYPIGYGYNSHLSRYNSWNSATNQPERTDNWSYAGNKAKSDTLVLIDAASFFVSNTGGGRFYPVYNVSSRYVTSNGNIAGSHSGGISNSLWADMHVEDRRADEYFRRDPDDPSQLLGNSVLDHTGYKYSDRGYKYSTPKGSIACPE</sequence>
<dbReference type="Proteomes" id="UP000188181">
    <property type="component" value="Chromosome"/>
</dbReference>
<evidence type="ECO:0000313" key="4">
    <source>
        <dbReference type="Proteomes" id="UP000188181"/>
    </source>
</evidence>
<accession>A0A1Q2MG09</accession>
<keyword evidence="2" id="KW-0812">Transmembrane</keyword>
<keyword evidence="4" id="KW-1185">Reference proteome</keyword>
<dbReference type="OrthoDB" id="254858at2"/>
<dbReference type="PRINTS" id="PR00813">
    <property type="entry name" value="BCTERIALGSPG"/>
</dbReference>
<dbReference type="RefSeq" id="WP_146683798.1">
    <property type="nucleotide sequence ID" value="NZ_CP019646.1"/>
</dbReference>
<evidence type="ECO:0000256" key="2">
    <source>
        <dbReference type="SAM" id="Phobius"/>
    </source>
</evidence>
<dbReference type="InterPro" id="IPR000983">
    <property type="entry name" value="Bac_GSPG_pilin"/>
</dbReference>
<dbReference type="PROSITE" id="PS00409">
    <property type="entry name" value="PROKAR_NTER_METHYL"/>
    <property type="match status" value="1"/>
</dbReference>
<dbReference type="NCBIfam" id="TIGR02532">
    <property type="entry name" value="IV_pilin_GFxxxE"/>
    <property type="match status" value="1"/>
</dbReference>
<organism evidence="3 4">
    <name type="scientific">Limihaloglobus sulfuriphilus</name>
    <dbReference type="NCBI Taxonomy" id="1851148"/>
    <lineage>
        <taxon>Bacteria</taxon>
        <taxon>Pseudomonadati</taxon>
        <taxon>Planctomycetota</taxon>
        <taxon>Phycisphaerae</taxon>
        <taxon>Sedimentisphaerales</taxon>
        <taxon>Sedimentisphaeraceae</taxon>
        <taxon>Limihaloglobus</taxon>
    </lineage>
</organism>
<dbReference type="AlphaFoldDB" id="A0A1Q2MG09"/>
<dbReference type="PANTHER" id="PTHR30093:SF2">
    <property type="entry name" value="TYPE II SECRETION SYSTEM PROTEIN H"/>
    <property type="match status" value="1"/>
</dbReference>
<dbReference type="KEGG" id="pbas:SMSP2_02012"/>
<evidence type="ECO:0000313" key="3">
    <source>
        <dbReference type="EMBL" id="AQQ71635.1"/>
    </source>
</evidence>
<gene>
    <name evidence="3" type="ORF">SMSP2_02012</name>
</gene>
<keyword evidence="1" id="KW-0488">Methylation</keyword>
<name>A0A1Q2MG09_9BACT</name>
<dbReference type="InterPro" id="IPR012902">
    <property type="entry name" value="N_methyl_site"/>
</dbReference>
<evidence type="ECO:0000256" key="1">
    <source>
        <dbReference type="ARBA" id="ARBA00022481"/>
    </source>
</evidence>
<keyword evidence="2" id="KW-1133">Transmembrane helix</keyword>
<protein>
    <submittedName>
        <fullName evidence="3">Putative major pilin subunit</fullName>
    </submittedName>
</protein>
<dbReference type="GO" id="GO:0015627">
    <property type="term" value="C:type II protein secretion system complex"/>
    <property type="evidence" value="ECO:0007669"/>
    <property type="project" value="InterPro"/>
</dbReference>